<accession>A0A2P5DS37</accession>
<dbReference type="EMBL" id="JXTB01000020">
    <property type="protein sequence ID" value="PON76100.1"/>
    <property type="molecule type" value="Genomic_DNA"/>
</dbReference>
<gene>
    <name evidence="1" type="ORF">PanWU01x14_038160</name>
</gene>
<keyword evidence="2" id="KW-1185">Reference proteome</keyword>
<comment type="caution">
    <text evidence="1">The sequence shown here is derived from an EMBL/GenBank/DDBJ whole genome shotgun (WGS) entry which is preliminary data.</text>
</comment>
<feature type="non-terminal residue" evidence="1">
    <location>
        <position position="1"/>
    </location>
</feature>
<evidence type="ECO:0000313" key="1">
    <source>
        <dbReference type="EMBL" id="PON76100.1"/>
    </source>
</evidence>
<evidence type="ECO:0000313" key="2">
    <source>
        <dbReference type="Proteomes" id="UP000237105"/>
    </source>
</evidence>
<dbReference type="Proteomes" id="UP000237105">
    <property type="component" value="Unassembled WGS sequence"/>
</dbReference>
<sequence length="75" mass="8808">VYLIHLLAENERHSSEHLFYSPSYSLFSKAYEFKEGNHRAKHRHFTGIEPRNEGTQNLFCNPYHSAMGVRTEVKV</sequence>
<name>A0A2P5DS37_PARAD</name>
<reference evidence="2" key="1">
    <citation type="submission" date="2016-06" db="EMBL/GenBank/DDBJ databases">
        <title>Parallel loss of symbiosis genes in relatives of nitrogen-fixing non-legume Parasponia.</title>
        <authorList>
            <person name="Van Velzen R."/>
            <person name="Holmer R."/>
            <person name="Bu F."/>
            <person name="Rutten L."/>
            <person name="Van Zeijl A."/>
            <person name="Liu W."/>
            <person name="Santuari L."/>
            <person name="Cao Q."/>
            <person name="Sharma T."/>
            <person name="Shen D."/>
            <person name="Roswanjaya Y."/>
            <person name="Wardhani T."/>
            <person name="Kalhor M.S."/>
            <person name="Jansen J."/>
            <person name="Van den Hoogen J."/>
            <person name="Gungor B."/>
            <person name="Hartog M."/>
            <person name="Hontelez J."/>
            <person name="Verver J."/>
            <person name="Yang W.-C."/>
            <person name="Schijlen E."/>
            <person name="Repin R."/>
            <person name="Schilthuizen M."/>
            <person name="Schranz E."/>
            <person name="Heidstra R."/>
            <person name="Miyata K."/>
            <person name="Fedorova E."/>
            <person name="Kohlen W."/>
            <person name="Bisseling T."/>
            <person name="Smit S."/>
            <person name="Geurts R."/>
        </authorList>
    </citation>
    <scope>NUCLEOTIDE SEQUENCE [LARGE SCALE GENOMIC DNA]</scope>
    <source>
        <strain evidence="2">cv. WU1-14</strain>
    </source>
</reference>
<protein>
    <submittedName>
        <fullName evidence="1">Uncharacterized protein</fullName>
    </submittedName>
</protein>
<organism evidence="1 2">
    <name type="scientific">Parasponia andersonii</name>
    <name type="common">Sponia andersonii</name>
    <dbReference type="NCBI Taxonomy" id="3476"/>
    <lineage>
        <taxon>Eukaryota</taxon>
        <taxon>Viridiplantae</taxon>
        <taxon>Streptophyta</taxon>
        <taxon>Embryophyta</taxon>
        <taxon>Tracheophyta</taxon>
        <taxon>Spermatophyta</taxon>
        <taxon>Magnoliopsida</taxon>
        <taxon>eudicotyledons</taxon>
        <taxon>Gunneridae</taxon>
        <taxon>Pentapetalae</taxon>
        <taxon>rosids</taxon>
        <taxon>fabids</taxon>
        <taxon>Rosales</taxon>
        <taxon>Cannabaceae</taxon>
        <taxon>Parasponia</taxon>
    </lineage>
</organism>
<dbReference type="AlphaFoldDB" id="A0A2P5DS37"/>
<proteinExistence type="predicted"/>